<organism evidence="2">
    <name type="scientific">Siphoviridae sp. ctMsr1</name>
    <dbReference type="NCBI Taxonomy" id="2826264"/>
    <lineage>
        <taxon>Viruses</taxon>
        <taxon>Duplodnaviria</taxon>
        <taxon>Heunggongvirae</taxon>
        <taxon>Uroviricota</taxon>
        <taxon>Caudoviricetes</taxon>
    </lineage>
</organism>
<keyword evidence="1" id="KW-0812">Transmembrane</keyword>
<feature type="transmembrane region" description="Helical" evidence="1">
    <location>
        <begin position="6"/>
        <end position="33"/>
    </location>
</feature>
<proteinExistence type="predicted"/>
<keyword evidence="1" id="KW-0472">Membrane</keyword>
<sequence length="63" mass="7645">MENKIIDAFLVIIIIECFLGLFLVTYVLIQIVVCDYKAWKRNKAEEDRYRKMEDKFKNRKLTD</sequence>
<evidence type="ECO:0000256" key="1">
    <source>
        <dbReference type="SAM" id="Phobius"/>
    </source>
</evidence>
<name>A0A8S5LV71_9CAUD</name>
<dbReference type="EMBL" id="BK014744">
    <property type="protein sequence ID" value="DAD73794.1"/>
    <property type="molecule type" value="Genomic_DNA"/>
</dbReference>
<keyword evidence="1" id="KW-1133">Transmembrane helix</keyword>
<accession>A0A8S5LV71</accession>
<protein>
    <submittedName>
        <fullName evidence="2">ATPase</fullName>
    </submittedName>
</protein>
<evidence type="ECO:0000313" key="2">
    <source>
        <dbReference type="EMBL" id="DAD73794.1"/>
    </source>
</evidence>
<reference evidence="2" key="1">
    <citation type="journal article" date="2021" name="Proc. Natl. Acad. Sci. U.S.A.">
        <title>A Catalog of Tens of Thousands of Viruses from Human Metagenomes Reveals Hidden Associations with Chronic Diseases.</title>
        <authorList>
            <person name="Tisza M.J."/>
            <person name="Buck C.B."/>
        </authorList>
    </citation>
    <scope>NUCLEOTIDE SEQUENCE</scope>
    <source>
        <strain evidence="2">CtMsr1</strain>
    </source>
</reference>